<protein>
    <submittedName>
        <fullName evidence="1">Uncharacterized protein</fullName>
    </submittedName>
</protein>
<keyword evidence="2" id="KW-1185">Reference proteome</keyword>
<dbReference type="VEuPathDB" id="TrichDB:TVAG_163250"/>
<reference evidence="1" key="1">
    <citation type="submission" date="2006-10" db="EMBL/GenBank/DDBJ databases">
        <authorList>
            <person name="Amadeo P."/>
            <person name="Zhao Q."/>
            <person name="Wortman J."/>
            <person name="Fraser-Liggett C."/>
            <person name="Carlton J."/>
        </authorList>
    </citation>
    <scope>NUCLEOTIDE SEQUENCE</scope>
    <source>
        <strain evidence="1">G3</strain>
    </source>
</reference>
<dbReference type="OrthoDB" id="10616212at2759"/>
<name>A2DG02_TRIV3</name>
<dbReference type="VEuPathDB" id="TrichDB:TVAGG3_0953030"/>
<dbReference type="AlphaFoldDB" id="A2DG02"/>
<reference evidence="1" key="2">
    <citation type="journal article" date="2007" name="Science">
        <title>Draft genome sequence of the sexually transmitted pathogen Trichomonas vaginalis.</title>
        <authorList>
            <person name="Carlton J.M."/>
            <person name="Hirt R.P."/>
            <person name="Silva J.C."/>
            <person name="Delcher A.L."/>
            <person name="Schatz M."/>
            <person name="Zhao Q."/>
            <person name="Wortman J.R."/>
            <person name="Bidwell S.L."/>
            <person name="Alsmark U.C.M."/>
            <person name="Besteiro S."/>
            <person name="Sicheritz-Ponten T."/>
            <person name="Noel C.J."/>
            <person name="Dacks J.B."/>
            <person name="Foster P.G."/>
            <person name="Simillion C."/>
            <person name="Van de Peer Y."/>
            <person name="Miranda-Saavedra D."/>
            <person name="Barton G.J."/>
            <person name="Westrop G.D."/>
            <person name="Mueller S."/>
            <person name="Dessi D."/>
            <person name="Fiori P.L."/>
            <person name="Ren Q."/>
            <person name="Paulsen I."/>
            <person name="Zhang H."/>
            <person name="Bastida-Corcuera F.D."/>
            <person name="Simoes-Barbosa A."/>
            <person name="Brown M.T."/>
            <person name="Hayes R.D."/>
            <person name="Mukherjee M."/>
            <person name="Okumura C.Y."/>
            <person name="Schneider R."/>
            <person name="Smith A.J."/>
            <person name="Vanacova S."/>
            <person name="Villalvazo M."/>
            <person name="Haas B.J."/>
            <person name="Pertea M."/>
            <person name="Feldblyum T.V."/>
            <person name="Utterback T.R."/>
            <person name="Shu C.L."/>
            <person name="Osoegawa K."/>
            <person name="de Jong P.J."/>
            <person name="Hrdy I."/>
            <person name="Horvathova L."/>
            <person name="Zubacova Z."/>
            <person name="Dolezal P."/>
            <person name="Malik S.B."/>
            <person name="Logsdon J.M. Jr."/>
            <person name="Henze K."/>
            <person name="Gupta A."/>
            <person name="Wang C.C."/>
            <person name="Dunne R.L."/>
            <person name="Upcroft J.A."/>
            <person name="Upcroft P."/>
            <person name="White O."/>
            <person name="Salzberg S.L."/>
            <person name="Tang P."/>
            <person name="Chiu C.-H."/>
            <person name="Lee Y.-S."/>
            <person name="Embley T.M."/>
            <person name="Coombs G.H."/>
            <person name="Mottram J.C."/>
            <person name="Tachezy J."/>
            <person name="Fraser-Liggett C.M."/>
            <person name="Johnson P.J."/>
        </authorList>
    </citation>
    <scope>NUCLEOTIDE SEQUENCE [LARGE SCALE GENOMIC DNA]</scope>
    <source>
        <strain evidence="1">G3</strain>
    </source>
</reference>
<evidence type="ECO:0000313" key="2">
    <source>
        <dbReference type="Proteomes" id="UP000001542"/>
    </source>
</evidence>
<proteinExistence type="predicted"/>
<accession>A2DG02</accession>
<dbReference type="EMBL" id="DS113196">
    <property type="protein sequence ID" value="EAY20629.1"/>
    <property type="molecule type" value="Genomic_DNA"/>
</dbReference>
<dbReference type="KEGG" id="tva:5466172"/>
<evidence type="ECO:0000313" key="1">
    <source>
        <dbReference type="EMBL" id="EAY20629.1"/>
    </source>
</evidence>
<dbReference type="Proteomes" id="UP000001542">
    <property type="component" value="Unassembled WGS sequence"/>
</dbReference>
<sequence>MKTLRAKISCYASHGVWKIVNPLLSSLAPKEVSDPFDAKQTEMMKFHVTTLHEIEPSNLDSYYLAPHIILYFFDSKSQQEFKKNELPTLETFRKKYTRGYINIQYVFVNDPKKTGTKSFFGDGSNYIPYLQLQLNDLSVFHIKSNGEIKKKDVSNAWNDYTTLIKQSVLQRVEDLKKLTQNVTKIQDFRNALTYVSIYDDLGYYSYSLQVLNHTKKQLLKNASEIFDCFMSRASYGYSLDLSTGSDEAEEQLASSPDSIPLYDLLFILSKRVVSCYFSLERPWSSIEAVWVFLTENLNTISSTGLLEQHQINLWVANVLAILIQFCQNEISMGRTQTFKYYTASLEWYLRILPVINADLDKYPPAEEAKLGRNVLEVLQEKDGLRHEMNKLYERLCLIYVNNGYIRSAALVAQAERQYTHASNKEKTFMHQMVRPLTKGPRFQNLQIPSPESYKTLKDKECMLAAAIHLVIGGEDSEVAAKVLNDFFSAAHPNVEAMKFNFPISVDVTQKVNPTRGQISKFNMKFICPFQHKIHVPLVSLIFRSETKNLSSIIAKDVEIFDGATAEFEGVFDYVGVQKLFSVEFHAQNLCLQIQMTNTKYHIVVDQEIPPFTLKIELPEYLLPNWQYALIKLQCSQKMNLQMKVNGIKYKSGMLKLENESTDIKPTINDKNEMVFEDVPEGNHELYVLIFAQNVGSFSITVSSENHSETVEQKFQVSEFLDVKVEYLRSTGVGMITGSTDIQRGIGIQSISFLDKNGATMESNAIGIPAPLGPSKRTALFEINGVPETAVVTLSQEGLKPFTLRFNVSEIDEEIVEMGSEIAVAPLTVLIPESSNLFTV</sequence>
<dbReference type="InParanoid" id="A2DG02"/>
<gene>
    <name evidence="1" type="ORF">TVAG_163250</name>
</gene>
<organism evidence="1 2">
    <name type="scientific">Trichomonas vaginalis (strain ATCC PRA-98 / G3)</name>
    <dbReference type="NCBI Taxonomy" id="412133"/>
    <lineage>
        <taxon>Eukaryota</taxon>
        <taxon>Metamonada</taxon>
        <taxon>Parabasalia</taxon>
        <taxon>Trichomonadida</taxon>
        <taxon>Trichomonadidae</taxon>
        <taxon>Trichomonas</taxon>
    </lineage>
</organism>
<dbReference type="RefSeq" id="XP_001581615.1">
    <property type="nucleotide sequence ID" value="XM_001581565.1"/>
</dbReference>